<dbReference type="InterPro" id="IPR001492">
    <property type="entry name" value="Flagellin"/>
</dbReference>
<feature type="domain" description="Flagellin N-terminal" evidence="4">
    <location>
        <begin position="3"/>
        <end position="139"/>
    </location>
</feature>
<dbReference type="AlphaFoldDB" id="I3ZFX9"/>
<proteinExistence type="inferred from homology"/>
<dbReference type="InterPro" id="IPR001029">
    <property type="entry name" value="Flagellin_N"/>
</dbReference>
<dbReference type="STRING" id="926566.Terro_1855"/>
<dbReference type="InterPro" id="IPR046358">
    <property type="entry name" value="Flagellin_C"/>
</dbReference>
<comment type="subcellular location">
    <subcellularLocation>
        <location evidence="3">Secreted</location>
    </subcellularLocation>
    <subcellularLocation>
        <location evidence="3">Bacterial flagellum</location>
    </subcellularLocation>
</comment>
<name>I3ZFX9_TERRK</name>
<dbReference type="EMBL" id="CP003379">
    <property type="protein sequence ID" value="AFL88147.1"/>
    <property type="molecule type" value="Genomic_DNA"/>
</dbReference>
<comment type="similarity">
    <text evidence="1 3">Belongs to the bacterial flagellin family.</text>
</comment>
<dbReference type="OrthoDB" id="9758307at2"/>
<dbReference type="PANTHER" id="PTHR42792">
    <property type="entry name" value="FLAGELLIN"/>
    <property type="match status" value="1"/>
</dbReference>
<dbReference type="Gene3D" id="1.20.1330.10">
    <property type="entry name" value="f41 fragment of flagellin, N-terminal domain"/>
    <property type="match status" value="1"/>
</dbReference>
<dbReference type="Proteomes" id="UP000006056">
    <property type="component" value="Chromosome"/>
</dbReference>
<reference evidence="6 7" key="1">
    <citation type="submission" date="2012-06" db="EMBL/GenBank/DDBJ databases">
        <title>Complete genome of Terriglobus roseus DSM 18391.</title>
        <authorList>
            <consortium name="US DOE Joint Genome Institute (JGI-PGF)"/>
            <person name="Lucas S."/>
            <person name="Copeland A."/>
            <person name="Lapidus A."/>
            <person name="Glavina del Rio T."/>
            <person name="Dalin E."/>
            <person name="Tice H."/>
            <person name="Bruce D."/>
            <person name="Goodwin L."/>
            <person name="Pitluck S."/>
            <person name="Peters L."/>
            <person name="Mikhailova N."/>
            <person name="Munk A.C.C."/>
            <person name="Kyrpides N."/>
            <person name="Mavromatis K."/>
            <person name="Ivanova N."/>
            <person name="Brettin T."/>
            <person name="Detter J.C."/>
            <person name="Han C."/>
            <person name="Larimer F."/>
            <person name="Land M."/>
            <person name="Hauser L."/>
            <person name="Markowitz V."/>
            <person name="Cheng J.-F."/>
            <person name="Hugenholtz P."/>
            <person name="Woyke T."/>
            <person name="Wu D."/>
            <person name="Brambilla E."/>
            <person name="Klenk H.-P."/>
            <person name="Eisen J.A."/>
        </authorList>
    </citation>
    <scope>NUCLEOTIDE SEQUENCE [LARGE SCALE GENOMIC DNA]</scope>
    <source>
        <strain evidence="7">DSM 18391 / NRRL B-41598 / KBS 63</strain>
    </source>
</reference>
<accession>I3ZFX9</accession>
<dbReference type="Pfam" id="PF00669">
    <property type="entry name" value="Flagellin_N"/>
    <property type="match status" value="1"/>
</dbReference>
<dbReference type="PANTHER" id="PTHR42792:SF1">
    <property type="entry name" value="FLAGELLAR HOOK-ASSOCIATED PROTEIN 3"/>
    <property type="match status" value="1"/>
</dbReference>
<evidence type="ECO:0000313" key="7">
    <source>
        <dbReference type="Proteomes" id="UP000006056"/>
    </source>
</evidence>
<keyword evidence="6" id="KW-0282">Flagellum</keyword>
<feature type="domain" description="Flagellin C-terminal" evidence="5">
    <location>
        <begin position="212"/>
        <end position="293"/>
    </location>
</feature>
<dbReference type="RefSeq" id="WP_014785716.1">
    <property type="nucleotide sequence ID" value="NC_018014.1"/>
</dbReference>
<dbReference type="eggNOG" id="COG1344">
    <property type="taxonomic scope" value="Bacteria"/>
</dbReference>
<dbReference type="GO" id="GO:0009288">
    <property type="term" value="C:bacterial-type flagellum"/>
    <property type="evidence" value="ECO:0007669"/>
    <property type="project" value="UniProtKB-SubCell"/>
</dbReference>
<evidence type="ECO:0000256" key="2">
    <source>
        <dbReference type="ARBA" id="ARBA00023143"/>
    </source>
</evidence>
<evidence type="ECO:0000256" key="3">
    <source>
        <dbReference type="RuleBase" id="RU362073"/>
    </source>
</evidence>
<keyword evidence="6" id="KW-0969">Cilium</keyword>
<evidence type="ECO:0000259" key="5">
    <source>
        <dbReference type="Pfam" id="PF00700"/>
    </source>
</evidence>
<dbReference type="HOGENOM" id="CLU_024437_2_2_0"/>
<comment type="function">
    <text evidence="3">Flagellin is the subunit protein which polymerizes to form the filaments of bacterial flagella.</text>
</comment>
<dbReference type="SUPFAM" id="SSF64518">
    <property type="entry name" value="Phase 1 flagellin"/>
    <property type="match status" value="1"/>
</dbReference>
<dbReference type="KEGG" id="trs:Terro_1855"/>
<keyword evidence="2 3" id="KW-0975">Bacterial flagellum</keyword>
<evidence type="ECO:0000256" key="1">
    <source>
        <dbReference type="ARBA" id="ARBA00005709"/>
    </source>
</evidence>
<keyword evidence="7" id="KW-1185">Reference proteome</keyword>
<organism evidence="6 7">
    <name type="scientific">Terriglobus roseus (strain DSM 18391 / NRRL B-41598 / KBS 63)</name>
    <dbReference type="NCBI Taxonomy" id="926566"/>
    <lineage>
        <taxon>Bacteria</taxon>
        <taxon>Pseudomonadati</taxon>
        <taxon>Acidobacteriota</taxon>
        <taxon>Terriglobia</taxon>
        <taxon>Terriglobales</taxon>
        <taxon>Acidobacteriaceae</taxon>
        <taxon>Terriglobus</taxon>
    </lineage>
</organism>
<protein>
    <recommendedName>
        <fullName evidence="3">Flagellin</fullName>
    </recommendedName>
</protein>
<dbReference type="GO" id="GO:0005198">
    <property type="term" value="F:structural molecule activity"/>
    <property type="evidence" value="ECO:0007669"/>
    <property type="project" value="UniProtKB-UniRule"/>
</dbReference>
<evidence type="ECO:0000259" key="4">
    <source>
        <dbReference type="Pfam" id="PF00669"/>
    </source>
</evidence>
<evidence type="ECO:0000313" key="6">
    <source>
        <dbReference type="EMBL" id="AFL88147.1"/>
    </source>
</evidence>
<sequence length="293" mass="29547">MLSSNSSLQSLLTSLSDMNARQTKISQETSSGVRLTALSDDASAAGQAVTMADTLRRDDAFVATANTVGSRMQAADTALSSVVAQMTSAISTAVGALTDGTTATARATAAQQLGSIRDSLVSLANSSYSGSYLFSGSGTVAPFTEDASGNVTYAGDAQTTSVTLTSGSKLQSSLAGASVFLASGASVFTALNDAIAALQPNASANAATVTGALRSALDNVTSQRAVLNTAQARLSSESTYVSTQKTNLTADQTTLLSADTATLATELSAVTTQRSALLSTIGIVQKGSLFDYL</sequence>
<dbReference type="Pfam" id="PF00700">
    <property type="entry name" value="Flagellin_C"/>
    <property type="match status" value="1"/>
</dbReference>
<keyword evidence="3" id="KW-0964">Secreted</keyword>
<keyword evidence="6" id="KW-0966">Cell projection</keyword>
<gene>
    <name evidence="6" type="ordered locus">Terro_1855</name>
</gene>
<dbReference type="GO" id="GO:0005576">
    <property type="term" value="C:extracellular region"/>
    <property type="evidence" value="ECO:0007669"/>
    <property type="project" value="UniProtKB-SubCell"/>
</dbReference>